<dbReference type="Proteomes" id="UP000008461">
    <property type="component" value="Chromosome"/>
</dbReference>
<protein>
    <submittedName>
        <fullName evidence="1">Glycosyl transferase family 2</fullName>
    </submittedName>
</protein>
<reference evidence="1 2" key="1">
    <citation type="journal article" date="2011" name="Stand. Genomic Sci.">
        <title>Complete genome sequence of Haliscomenobacter hydrossis type strain (O).</title>
        <authorList>
            <consortium name="US DOE Joint Genome Institute (JGI-PGF)"/>
            <person name="Daligault H."/>
            <person name="Lapidus A."/>
            <person name="Zeytun A."/>
            <person name="Nolan M."/>
            <person name="Lucas S."/>
            <person name="Del Rio T.G."/>
            <person name="Tice H."/>
            <person name="Cheng J.F."/>
            <person name="Tapia R."/>
            <person name="Han C."/>
            <person name="Goodwin L."/>
            <person name="Pitluck S."/>
            <person name="Liolios K."/>
            <person name="Pagani I."/>
            <person name="Ivanova N."/>
            <person name="Huntemann M."/>
            <person name="Mavromatis K."/>
            <person name="Mikhailova N."/>
            <person name="Pati A."/>
            <person name="Chen A."/>
            <person name="Palaniappan K."/>
            <person name="Land M."/>
            <person name="Hauser L."/>
            <person name="Brambilla E.M."/>
            <person name="Rohde M."/>
            <person name="Verbarg S."/>
            <person name="Goker M."/>
            <person name="Bristow J."/>
            <person name="Eisen J.A."/>
            <person name="Markowitz V."/>
            <person name="Hugenholtz P."/>
            <person name="Kyrpides N.C."/>
            <person name="Klenk H.P."/>
            <person name="Woyke T."/>
        </authorList>
    </citation>
    <scope>NUCLEOTIDE SEQUENCE [LARGE SCALE GENOMIC DNA]</scope>
    <source>
        <strain evidence="2">ATCC 27775 / DSM 1100 / LMG 10767 / O</strain>
    </source>
</reference>
<dbReference type="eggNOG" id="COG1216">
    <property type="taxonomic scope" value="Bacteria"/>
</dbReference>
<dbReference type="OrthoDB" id="9802649at2"/>
<dbReference type="SUPFAM" id="SSF53448">
    <property type="entry name" value="Nucleotide-diphospho-sugar transferases"/>
    <property type="match status" value="1"/>
</dbReference>
<dbReference type="Pfam" id="PF13704">
    <property type="entry name" value="Glyco_tranf_2_4"/>
    <property type="match status" value="1"/>
</dbReference>
<evidence type="ECO:0000313" key="2">
    <source>
        <dbReference type="Proteomes" id="UP000008461"/>
    </source>
</evidence>
<dbReference type="HOGENOM" id="CLU_1146338_0_0_10"/>
<dbReference type="EMBL" id="CP002691">
    <property type="protein sequence ID" value="AEE48579.1"/>
    <property type="molecule type" value="Genomic_DNA"/>
</dbReference>
<evidence type="ECO:0000313" key="1">
    <source>
        <dbReference type="EMBL" id="AEE48579.1"/>
    </source>
</evidence>
<gene>
    <name evidence="1" type="ordered locus">Halhy_0671</name>
</gene>
<dbReference type="GO" id="GO:0016740">
    <property type="term" value="F:transferase activity"/>
    <property type="evidence" value="ECO:0007669"/>
    <property type="project" value="UniProtKB-KW"/>
</dbReference>
<dbReference type="STRING" id="760192.Halhy_0671"/>
<dbReference type="InterPro" id="IPR029044">
    <property type="entry name" value="Nucleotide-diphossugar_trans"/>
</dbReference>
<keyword evidence="2" id="KW-1185">Reference proteome</keyword>
<dbReference type="Gene3D" id="3.90.550.10">
    <property type="entry name" value="Spore Coat Polysaccharide Biosynthesis Protein SpsA, Chain A"/>
    <property type="match status" value="1"/>
</dbReference>
<accession>F4L1N5</accession>
<sequence length="244" mass="29016">MTIEAFFLCFNEAKMIEHTLNYYTKFCDKITIIDNQSTDNSIALVQEKFPGVIIEELDTGGEYREDIQIKVRNNRWKNSEADFVIMADMDEFIVDPNLLGKLTEMKRQKIAIPKVIGYNMYSPTFPNDYNTLITDQVTDKYRDRDFDKRIVFSPKWVKEMNFGPGSHHCQPVFKAGAQTEHNFELTLLHFKYLGREYLYEKHHIYGKRMSGMNRFFRYGYVYELGNEYVDNRFDNIEKYLESLE</sequence>
<proteinExistence type="predicted"/>
<organism evidence="1 2">
    <name type="scientific">Haliscomenobacter hydrossis (strain ATCC 27775 / DSM 1100 / LMG 10767 / O)</name>
    <dbReference type="NCBI Taxonomy" id="760192"/>
    <lineage>
        <taxon>Bacteria</taxon>
        <taxon>Pseudomonadati</taxon>
        <taxon>Bacteroidota</taxon>
        <taxon>Saprospiria</taxon>
        <taxon>Saprospirales</taxon>
        <taxon>Haliscomenobacteraceae</taxon>
        <taxon>Haliscomenobacter</taxon>
    </lineage>
</organism>
<dbReference type="AlphaFoldDB" id="F4L1N5"/>
<reference key="2">
    <citation type="submission" date="2011-04" db="EMBL/GenBank/DDBJ databases">
        <title>Complete sequence of chromosome of Haliscomenobacter hydrossis DSM 1100.</title>
        <authorList>
            <consortium name="US DOE Joint Genome Institute (JGI-PGF)"/>
            <person name="Lucas S."/>
            <person name="Han J."/>
            <person name="Lapidus A."/>
            <person name="Bruce D."/>
            <person name="Goodwin L."/>
            <person name="Pitluck S."/>
            <person name="Peters L."/>
            <person name="Kyrpides N."/>
            <person name="Mavromatis K."/>
            <person name="Ivanova N."/>
            <person name="Ovchinnikova G."/>
            <person name="Pagani I."/>
            <person name="Daligault H."/>
            <person name="Detter J.C."/>
            <person name="Han C."/>
            <person name="Land M."/>
            <person name="Hauser L."/>
            <person name="Markowitz V."/>
            <person name="Cheng J.-F."/>
            <person name="Hugenholtz P."/>
            <person name="Woyke T."/>
            <person name="Wu D."/>
            <person name="Verbarg S."/>
            <person name="Frueling A."/>
            <person name="Brambilla E."/>
            <person name="Klenk H.-P."/>
            <person name="Eisen J.A."/>
        </authorList>
    </citation>
    <scope>NUCLEOTIDE SEQUENCE</scope>
    <source>
        <strain>DSM 1100</strain>
    </source>
</reference>
<dbReference type="RefSeq" id="WP_013763143.1">
    <property type="nucleotide sequence ID" value="NC_015510.1"/>
</dbReference>
<name>F4L1N5_HALH1</name>
<dbReference type="KEGG" id="hhy:Halhy_0671"/>
<keyword evidence="1" id="KW-0808">Transferase</keyword>